<evidence type="ECO:0000256" key="4">
    <source>
        <dbReference type="ARBA" id="ARBA00022505"/>
    </source>
</evidence>
<dbReference type="UniPathway" id="UPA00344"/>
<reference evidence="11" key="1">
    <citation type="submission" date="2018-05" db="EMBL/GenBank/DDBJ databases">
        <authorList>
            <person name="Lanie J.A."/>
            <person name="Ng W.-L."/>
            <person name="Kazmierczak K.M."/>
            <person name="Andrzejewski T.M."/>
            <person name="Davidsen T.M."/>
            <person name="Wayne K.J."/>
            <person name="Tettelin H."/>
            <person name="Glass J.I."/>
            <person name="Rusch D."/>
            <person name="Podicherti R."/>
            <person name="Tsui H.-C.T."/>
            <person name="Winkler M.E."/>
        </authorList>
    </citation>
    <scope>NUCLEOTIDE SEQUENCE</scope>
</reference>
<dbReference type="InterPro" id="IPR036688">
    <property type="entry name" value="MoeA_C_domain_IV_sf"/>
</dbReference>
<dbReference type="CDD" id="cd00887">
    <property type="entry name" value="MoeA"/>
    <property type="match status" value="1"/>
</dbReference>
<dbReference type="Gene3D" id="3.90.105.10">
    <property type="entry name" value="Molybdopterin biosynthesis moea protein, domain 2"/>
    <property type="match status" value="1"/>
</dbReference>
<sequence length="425" mass="45997">MVTHHYGHHHEDMLSVEEARDHILNQFGVLDAQNFLITDALGLVIADQIRSGINIPPLDNSAMDGYAVRSIDVSTATYQHPVVLEILETIPAGSLPRKQLRSGTASRIMTGAPIPEHCDAVIPFEETTEKEFSKPGGLAEIGIRIPAFPGTNVRAKGKDIKKGDSVLLEGHIITAATVGVLASMGMSHVRAIRKPVVSVLSTGNELLTPGEKPAEGKIFDSNSSSIIASVRQLGAIPKYIGIARDEMESVRDKLRAAMESDLVISSAGVSKGDYDMVKDVMSEHGDLQFWSVRMRPAKPLAFGTLNRDSDTAVPLIGLPGNPVSSLVAFEQFCRPAILKMMGKTNMPRPTIQAVLKDSIVNYDSRRVYARVIVEQTEDGYTAKTTGHQDSNILTSMVHANGLAICPEEEESKDPGDIVTVIMLDD</sequence>
<dbReference type="Pfam" id="PF03453">
    <property type="entry name" value="MoeA_N"/>
    <property type="match status" value="1"/>
</dbReference>
<dbReference type="SMART" id="SM00852">
    <property type="entry name" value="MoCF_biosynth"/>
    <property type="match status" value="1"/>
</dbReference>
<evidence type="ECO:0000256" key="9">
    <source>
        <dbReference type="ARBA" id="ARBA00047317"/>
    </source>
</evidence>
<dbReference type="InterPro" id="IPR036135">
    <property type="entry name" value="MoeA_linker/N_sf"/>
</dbReference>
<dbReference type="AlphaFoldDB" id="A0A381SF79"/>
<dbReference type="EMBL" id="UINC01002740">
    <property type="protein sequence ID" value="SUZ99813.1"/>
    <property type="molecule type" value="Genomic_DNA"/>
</dbReference>
<dbReference type="InterPro" id="IPR001453">
    <property type="entry name" value="MoaB/Mog_dom"/>
</dbReference>
<dbReference type="PANTHER" id="PTHR10192:SF5">
    <property type="entry name" value="GEPHYRIN"/>
    <property type="match status" value="1"/>
</dbReference>
<dbReference type="GO" id="GO:0061599">
    <property type="term" value="F:molybdopterin molybdotransferase activity"/>
    <property type="evidence" value="ECO:0007669"/>
    <property type="project" value="UniProtKB-EC"/>
</dbReference>
<comment type="catalytic activity">
    <reaction evidence="9">
        <text>adenylyl-molybdopterin + molybdate = Mo-molybdopterin + AMP + H(+)</text>
        <dbReference type="Rhea" id="RHEA:35047"/>
        <dbReference type="ChEBI" id="CHEBI:15378"/>
        <dbReference type="ChEBI" id="CHEBI:36264"/>
        <dbReference type="ChEBI" id="CHEBI:62727"/>
        <dbReference type="ChEBI" id="CHEBI:71302"/>
        <dbReference type="ChEBI" id="CHEBI:456215"/>
        <dbReference type="EC" id="2.10.1.1"/>
    </reaction>
</comment>
<dbReference type="Gene3D" id="2.170.190.11">
    <property type="entry name" value="Molybdopterin biosynthesis moea protein, domain 3"/>
    <property type="match status" value="1"/>
</dbReference>
<dbReference type="InterPro" id="IPR038987">
    <property type="entry name" value="MoeA-like"/>
</dbReference>
<evidence type="ECO:0000256" key="5">
    <source>
        <dbReference type="ARBA" id="ARBA00022679"/>
    </source>
</evidence>
<evidence type="ECO:0000256" key="1">
    <source>
        <dbReference type="ARBA" id="ARBA00001946"/>
    </source>
</evidence>
<evidence type="ECO:0000256" key="7">
    <source>
        <dbReference type="ARBA" id="ARBA00022842"/>
    </source>
</evidence>
<dbReference type="PANTHER" id="PTHR10192">
    <property type="entry name" value="MOLYBDOPTERIN BIOSYNTHESIS PROTEIN"/>
    <property type="match status" value="1"/>
</dbReference>
<dbReference type="NCBIfam" id="NF045515">
    <property type="entry name" value="Glp_gephyrin"/>
    <property type="match status" value="1"/>
</dbReference>
<dbReference type="EC" id="2.10.1.1" evidence="3"/>
<dbReference type="FunFam" id="3.40.980.10:FF:000004">
    <property type="entry name" value="Molybdopterin molybdenumtransferase"/>
    <property type="match status" value="1"/>
</dbReference>
<gene>
    <name evidence="11" type="ORF">METZ01_LOCUS52667</name>
</gene>
<proteinExistence type="predicted"/>
<comment type="pathway">
    <text evidence="2">Cofactor biosynthesis; molybdopterin biosynthesis.</text>
</comment>
<dbReference type="GO" id="GO:0005829">
    <property type="term" value="C:cytosol"/>
    <property type="evidence" value="ECO:0007669"/>
    <property type="project" value="TreeGrafter"/>
</dbReference>
<keyword evidence="5" id="KW-0808">Transferase</keyword>
<dbReference type="Pfam" id="PF03454">
    <property type="entry name" value="MoeA_C"/>
    <property type="match status" value="1"/>
</dbReference>
<evidence type="ECO:0000256" key="2">
    <source>
        <dbReference type="ARBA" id="ARBA00005046"/>
    </source>
</evidence>
<evidence type="ECO:0000313" key="11">
    <source>
        <dbReference type="EMBL" id="SUZ99813.1"/>
    </source>
</evidence>
<dbReference type="GO" id="GO:0006777">
    <property type="term" value="P:Mo-molybdopterin cofactor biosynthetic process"/>
    <property type="evidence" value="ECO:0007669"/>
    <property type="project" value="UniProtKB-KW"/>
</dbReference>
<evidence type="ECO:0000259" key="10">
    <source>
        <dbReference type="SMART" id="SM00852"/>
    </source>
</evidence>
<dbReference type="Gene3D" id="2.40.340.10">
    <property type="entry name" value="MoeA, C-terminal, domain IV"/>
    <property type="match status" value="1"/>
</dbReference>
<comment type="cofactor">
    <cofactor evidence="1">
        <name>Mg(2+)</name>
        <dbReference type="ChEBI" id="CHEBI:18420"/>
    </cofactor>
</comment>
<dbReference type="GO" id="GO:0046872">
    <property type="term" value="F:metal ion binding"/>
    <property type="evidence" value="ECO:0007669"/>
    <property type="project" value="UniProtKB-KW"/>
</dbReference>
<dbReference type="SUPFAM" id="SSF53218">
    <property type="entry name" value="Molybdenum cofactor biosynthesis proteins"/>
    <property type="match status" value="1"/>
</dbReference>
<evidence type="ECO:0000256" key="8">
    <source>
        <dbReference type="ARBA" id="ARBA00023150"/>
    </source>
</evidence>
<dbReference type="InterPro" id="IPR036425">
    <property type="entry name" value="MoaB/Mog-like_dom_sf"/>
</dbReference>
<organism evidence="11">
    <name type="scientific">marine metagenome</name>
    <dbReference type="NCBI Taxonomy" id="408172"/>
    <lineage>
        <taxon>unclassified sequences</taxon>
        <taxon>metagenomes</taxon>
        <taxon>ecological metagenomes</taxon>
    </lineage>
</organism>
<accession>A0A381SF79</accession>
<evidence type="ECO:0000256" key="3">
    <source>
        <dbReference type="ARBA" id="ARBA00013269"/>
    </source>
</evidence>
<keyword evidence="8" id="KW-0501">Molybdenum cofactor biosynthesis</keyword>
<evidence type="ECO:0000256" key="6">
    <source>
        <dbReference type="ARBA" id="ARBA00022723"/>
    </source>
</evidence>
<protein>
    <recommendedName>
        <fullName evidence="3">molybdopterin molybdotransferase</fullName>
        <ecNumber evidence="3">2.10.1.1</ecNumber>
    </recommendedName>
</protein>
<dbReference type="SUPFAM" id="SSF63867">
    <property type="entry name" value="MoeA C-terminal domain-like"/>
    <property type="match status" value="1"/>
</dbReference>
<dbReference type="SUPFAM" id="SSF63882">
    <property type="entry name" value="MoeA N-terminal region -like"/>
    <property type="match status" value="1"/>
</dbReference>
<keyword evidence="6" id="KW-0479">Metal-binding</keyword>
<dbReference type="Pfam" id="PF00994">
    <property type="entry name" value="MoCF_biosynth"/>
    <property type="match status" value="1"/>
</dbReference>
<dbReference type="InterPro" id="IPR005111">
    <property type="entry name" value="MoeA_C_domain_IV"/>
</dbReference>
<keyword evidence="4" id="KW-0500">Molybdenum</keyword>
<dbReference type="Gene3D" id="3.40.980.10">
    <property type="entry name" value="MoaB/Mog-like domain"/>
    <property type="match status" value="1"/>
</dbReference>
<dbReference type="FunFam" id="2.170.190.11:FF:000001">
    <property type="entry name" value="Molybdopterin molybdenumtransferase"/>
    <property type="match status" value="1"/>
</dbReference>
<feature type="domain" description="MoaB/Mog" evidence="10">
    <location>
        <begin position="198"/>
        <end position="339"/>
    </location>
</feature>
<dbReference type="InterPro" id="IPR005110">
    <property type="entry name" value="MoeA_linker/N"/>
</dbReference>
<keyword evidence="7" id="KW-0460">Magnesium</keyword>
<name>A0A381SF79_9ZZZZ</name>
<dbReference type="NCBIfam" id="TIGR00177">
    <property type="entry name" value="molyb_syn"/>
    <property type="match status" value="1"/>
</dbReference>